<proteinExistence type="predicted"/>
<feature type="region of interest" description="Disordered" evidence="1">
    <location>
        <begin position="114"/>
        <end position="197"/>
    </location>
</feature>
<name>A0A0D2ET16_9EURO</name>
<evidence type="ECO:0000256" key="1">
    <source>
        <dbReference type="SAM" id="MobiDB-lite"/>
    </source>
</evidence>
<gene>
    <name evidence="2" type="ORF">PV05_09724</name>
</gene>
<dbReference type="AlphaFoldDB" id="A0A0D2ET16"/>
<keyword evidence="3" id="KW-1185">Reference proteome</keyword>
<reference evidence="2 3" key="1">
    <citation type="submission" date="2015-01" db="EMBL/GenBank/DDBJ databases">
        <title>The Genome Sequence of Exophiala xenobiotica CBS118157.</title>
        <authorList>
            <consortium name="The Broad Institute Genomics Platform"/>
            <person name="Cuomo C."/>
            <person name="de Hoog S."/>
            <person name="Gorbushina A."/>
            <person name="Stielow B."/>
            <person name="Teixiera M."/>
            <person name="Abouelleil A."/>
            <person name="Chapman S.B."/>
            <person name="Priest M."/>
            <person name="Young S.K."/>
            <person name="Wortman J."/>
            <person name="Nusbaum C."/>
            <person name="Birren B."/>
        </authorList>
    </citation>
    <scope>NUCLEOTIDE SEQUENCE [LARGE SCALE GENOMIC DNA]</scope>
    <source>
        <strain evidence="2 3">CBS 118157</strain>
    </source>
</reference>
<accession>A0A0D2ET16</accession>
<dbReference type="EMBL" id="KN847322">
    <property type="protein sequence ID" value="KIW50949.1"/>
    <property type="molecule type" value="Genomic_DNA"/>
</dbReference>
<dbReference type="OrthoDB" id="10503580at2759"/>
<sequence>MEFRGRNNYGPPPSSYEPRPNFYVEPVGAVGYGPGYRRGMGMRGGFGCDMCGRRRRCRCDRPGLLGGRRQGLLSTVIGGTISMMEDRHRGQREERLMQMQYRMEEDMRYARERGLETRAMQSQTRSRSAVREDGRDSEKDIRNRDRQGARAHSEDDSDDEDRGGRMDEKHGLKSDERQRQERMDEKLPSYQAATKKN</sequence>
<feature type="compositionally biased region" description="Basic and acidic residues" evidence="1">
    <location>
        <begin position="129"/>
        <end position="154"/>
    </location>
</feature>
<dbReference type="HOGENOM" id="CLU_1161144_0_0_1"/>
<dbReference type="Proteomes" id="UP000054342">
    <property type="component" value="Unassembled WGS sequence"/>
</dbReference>
<feature type="compositionally biased region" description="Basic and acidic residues" evidence="1">
    <location>
        <begin position="162"/>
        <end position="187"/>
    </location>
</feature>
<protein>
    <submittedName>
        <fullName evidence="2">Uncharacterized protein</fullName>
    </submittedName>
</protein>
<evidence type="ECO:0000313" key="2">
    <source>
        <dbReference type="EMBL" id="KIW50949.1"/>
    </source>
</evidence>
<dbReference type="GeneID" id="25331632"/>
<evidence type="ECO:0000313" key="3">
    <source>
        <dbReference type="Proteomes" id="UP000054342"/>
    </source>
</evidence>
<organism evidence="2 3">
    <name type="scientific">Exophiala xenobiotica</name>
    <dbReference type="NCBI Taxonomy" id="348802"/>
    <lineage>
        <taxon>Eukaryota</taxon>
        <taxon>Fungi</taxon>
        <taxon>Dikarya</taxon>
        <taxon>Ascomycota</taxon>
        <taxon>Pezizomycotina</taxon>
        <taxon>Eurotiomycetes</taxon>
        <taxon>Chaetothyriomycetidae</taxon>
        <taxon>Chaetothyriales</taxon>
        <taxon>Herpotrichiellaceae</taxon>
        <taxon>Exophiala</taxon>
    </lineage>
</organism>
<dbReference type="RefSeq" id="XP_013311533.1">
    <property type="nucleotide sequence ID" value="XM_013456079.1"/>
</dbReference>